<accession>A0AAP0IPV8</accession>
<comment type="caution">
    <text evidence="1">The sequence shown here is derived from an EMBL/GenBank/DDBJ whole genome shotgun (WGS) entry which is preliminary data.</text>
</comment>
<sequence>MRGRPDALLHQNLSYRNTHERVLDLGVTCLMERMNERMAYNAKLTCGLSPSLPGLRTGVIRALSSGQGQPQTRISLQIGYSSDEDEAIESQPVGATTEDRSNEALAVTIQIPNKHALWAN</sequence>
<evidence type="ECO:0000313" key="2">
    <source>
        <dbReference type="Proteomes" id="UP001419268"/>
    </source>
</evidence>
<evidence type="ECO:0000313" key="1">
    <source>
        <dbReference type="EMBL" id="KAK9119240.1"/>
    </source>
</evidence>
<protein>
    <submittedName>
        <fullName evidence="1">Uncharacterized protein</fullName>
    </submittedName>
</protein>
<dbReference type="AlphaFoldDB" id="A0AAP0IPV8"/>
<proteinExistence type="predicted"/>
<organism evidence="1 2">
    <name type="scientific">Stephania cephalantha</name>
    <dbReference type="NCBI Taxonomy" id="152367"/>
    <lineage>
        <taxon>Eukaryota</taxon>
        <taxon>Viridiplantae</taxon>
        <taxon>Streptophyta</taxon>
        <taxon>Embryophyta</taxon>
        <taxon>Tracheophyta</taxon>
        <taxon>Spermatophyta</taxon>
        <taxon>Magnoliopsida</taxon>
        <taxon>Ranunculales</taxon>
        <taxon>Menispermaceae</taxon>
        <taxon>Menispermoideae</taxon>
        <taxon>Cissampelideae</taxon>
        <taxon>Stephania</taxon>
    </lineage>
</organism>
<name>A0AAP0IPV8_9MAGN</name>
<reference evidence="1 2" key="1">
    <citation type="submission" date="2024-01" db="EMBL/GenBank/DDBJ databases">
        <title>Genome assemblies of Stephania.</title>
        <authorList>
            <person name="Yang L."/>
        </authorList>
    </citation>
    <scope>NUCLEOTIDE SEQUENCE [LARGE SCALE GENOMIC DNA]</scope>
    <source>
        <strain evidence="1">JXDWG</strain>
        <tissue evidence="1">Leaf</tissue>
    </source>
</reference>
<dbReference type="Proteomes" id="UP001419268">
    <property type="component" value="Unassembled WGS sequence"/>
</dbReference>
<dbReference type="EMBL" id="JBBNAG010000007">
    <property type="protein sequence ID" value="KAK9119240.1"/>
    <property type="molecule type" value="Genomic_DNA"/>
</dbReference>
<gene>
    <name evidence="1" type="ORF">Scep_017333</name>
</gene>
<keyword evidence="2" id="KW-1185">Reference proteome</keyword>